<feature type="transmembrane region" description="Helical" evidence="8">
    <location>
        <begin position="170"/>
        <end position="191"/>
    </location>
</feature>
<keyword evidence="3" id="KW-0813">Transport</keyword>
<feature type="domain" description="Sodium/calcium exchanger membrane region" evidence="9">
    <location>
        <begin position="222"/>
        <end position="309"/>
    </location>
</feature>
<feature type="transmembrane region" description="Helical" evidence="8">
    <location>
        <begin position="27"/>
        <end position="48"/>
    </location>
</feature>
<dbReference type="Gene3D" id="1.20.1420.30">
    <property type="entry name" value="NCX, central ion-binding region"/>
    <property type="match status" value="1"/>
</dbReference>
<dbReference type="InterPro" id="IPR044880">
    <property type="entry name" value="NCX_ion-bd_dom_sf"/>
</dbReference>
<dbReference type="InterPro" id="IPR004837">
    <property type="entry name" value="NaCa_Exmemb"/>
</dbReference>
<evidence type="ECO:0000313" key="10">
    <source>
        <dbReference type="EMBL" id="KAK2761091.1"/>
    </source>
</evidence>
<feature type="transmembrane region" description="Helical" evidence="8">
    <location>
        <begin position="134"/>
        <end position="158"/>
    </location>
</feature>
<gene>
    <name evidence="10" type="ORF">CKAH01_16386</name>
</gene>
<dbReference type="EMBL" id="VYYT01000164">
    <property type="protein sequence ID" value="KAK2761091.1"/>
    <property type="molecule type" value="Genomic_DNA"/>
</dbReference>
<evidence type="ECO:0000256" key="4">
    <source>
        <dbReference type="ARBA" id="ARBA00022692"/>
    </source>
</evidence>
<evidence type="ECO:0000256" key="6">
    <source>
        <dbReference type="ARBA" id="ARBA00023065"/>
    </source>
</evidence>
<keyword evidence="11" id="KW-1185">Reference proteome</keyword>
<keyword evidence="4 8" id="KW-0812">Transmembrane</keyword>
<dbReference type="GO" id="GO:0000329">
    <property type="term" value="C:fungal-type vacuole membrane"/>
    <property type="evidence" value="ECO:0007669"/>
    <property type="project" value="TreeGrafter"/>
</dbReference>
<proteinExistence type="inferred from homology"/>
<feature type="transmembrane region" description="Helical" evidence="8">
    <location>
        <begin position="219"/>
        <end position="241"/>
    </location>
</feature>
<name>A0AAE0D8Q5_COLKA</name>
<dbReference type="GO" id="GO:0015369">
    <property type="term" value="F:calcium:proton antiporter activity"/>
    <property type="evidence" value="ECO:0007669"/>
    <property type="project" value="TreeGrafter"/>
</dbReference>
<comment type="similarity">
    <text evidence="2">Belongs to the Ca(2+):cation antiporter (CaCA) (TC 2.A.19) family.</text>
</comment>
<reference evidence="10" key="1">
    <citation type="submission" date="2023-02" db="EMBL/GenBank/DDBJ databases">
        <title>Colletotrichum kahawae CIFC_Que2 genome sequencing and assembly.</title>
        <authorList>
            <person name="Baroncelli R."/>
        </authorList>
    </citation>
    <scope>NUCLEOTIDE SEQUENCE</scope>
    <source>
        <strain evidence="10">CIFC_Que2</strain>
    </source>
</reference>
<feature type="transmembrane region" description="Helical" evidence="8">
    <location>
        <begin position="253"/>
        <end position="270"/>
    </location>
</feature>
<evidence type="ECO:0000256" key="2">
    <source>
        <dbReference type="ARBA" id="ARBA00008170"/>
    </source>
</evidence>
<accession>A0AAE0D8Q5</accession>
<comment type="subcellular location">
    <subcellularLocation>
        <location evidence="1">Endomembrane system</location>
        <topology evidence="1">Multi-pass membrane protein</topology>
    </subcellularLocation>
</comment>
<evidence type="ECO:0000313" key="11">
    <source>
        <dbReference type="Proteomes" id="UP001281614"/>
    </source>
</evidence>
<evidence type="ECO:0000256" key="5">
    <source>
        <dbReference type="ARBA" id="ARBA00022989"/>
    </source>
</evidence>
<dbReference type="PANTHER" id="PTHR31503:SF22">
    <property type="entry name" value="VACUOLAR CALCIUM ION TRANSPORTER"/>
    <property type="match status" value="1"/>
</dbReference>
<organism evidence="10 11">
    <name type="scientific">Colletotrichum kahawae</name>
    <name type="common">Coffee berry disease fungus</name>
    <dbReference type="NCBI Taxonomy" id="34407"/>
    <lineage>
        <taxon>Eukaryota</taxon>
        <taxon>Fungi</taxon>
        <taxon>Dikarya</taxon>
        <taxon>Ascomycota</taxon>
        <taxon>Pezizomycotina</taxon>
        <taxon>Sordariomycetes</taxon>
        <taxon>Hypocreomycetidae</taxon>
        <taxon>Glomerellales</taxon>
        <taxon>Glomerellaceae</taxon>
        <taxon>Colletotrichum</taxon>
        <taxon>Colletotrichum gloeosporioides species complex</taxon>
    </lineage>
</organism>
<feature type="transmembrane region" description="Helical" evidence="8">
    <location>
        <begin position="91"/>
        <end position="114"/>
    </location>
</feature>
<protein>
    <submittedName>
        <fullName evidence="10">Vacuolar calcium ion transporter 2</fullName>
    </submittedName>
</protein>
<dbReference type="GO" id="GO:0012505">
    <property type="term" value="C:endomembrane system"/>
    <property type="evidence" value="ECO:0007669"/>
    <property type="project" value="UniProtKB-SubCell"/>
</dbReference>
<keyword evidence="7 8" id="KW-0472">Membrane</keyword>
<evidence type="ECO:0000256" key="8">
    <source>
        <dbReference type="SAM" id="Phobius"/>
    </source>
</evidence>
<dbReference type="InterPro" id="IPR004713">
    <property type="entry name" value="CaH_exchang"/>
</dbReference>
<sequence length="310" mass="33304">MHSDHLHWLLVIVPFAIFAPKRSWSPITVFTVNSFATVPLSAVLSFAIERISMNLGTEPQELLRATSGNAVELGVGVLAQKNDLFRLARSIVLGSVLFSLLPSMGMCFFLGGIANMRDRVSGGGVERSFSPATAQIICALMAVPMTSVAMSFALSSAFGDEDLAKREQGVLALSRGASIIFLLLYITYHWFRSRTHSDLFRDKTAESQPDETEDSATSLVTAIAILIVTVALAVICAENLVRSINPVAEVTHVGPNFIGFVLVPIALSAAKTSVAVAMARRKRMDLAMDVILTSVTETGLLVVPCIVILP</sequence>
<dbReference type="PANTHER" id="PTHR31503">
    <property type="entry name" value="VACUOLAR CALCIUM ION TRANSPORTER"/>
    <property type="match status" value="1"/>
</dbReference>
<keyword evidence="6" id="KW-0406">Ion transport</keyword>
<evidence type="ECO:0000256" key="7">
    <source>
        <dbReference type="ARBA" id="ARBA00023136"/>
    </source>
</evidence>
<feature type="domain" description="Sodium/calcium exchanger membrane region" evidence="9">
    <location>
        <begin position="28"/>
        <end position="192"/>
    </location>
</feature>
<dbReference type="AlphaFoldDB" id="A0AAE0D8Q5"/>
<dbReference type="GO" id="GO:0006874">
    <property type="term" value="P:intracellular calcium ion homeostasis"/>
    <property type="evidence" value="ECO:0007669"/>
    <property type="project" value="TreeGrafter"/>
</dbReference>
<evidence type="ECO:0000259" key="9">
    <source>
        <dbReference type="Pfam" id="PF01699"/>
    </source>
</evidence>
<feature type="transmembrane region" description="Helical" evidence="8">
    <location>
        <begin position="290"/>
        <end position="309"/>
    </location>
</feature>
<dbReference type="Proteomes" id="UP001281614">
    <property type="component" value="Unassembled WGS sequence"/>
</dbReference>
<keyword evidence="5 8" id="KW-1133">Transmembrane helix</keyword>
<evidence type="ECO:0000256" key="3">
    <source>
        <dbReference type="ARBA" id="ARBA00022448"/>
    </source>
</evidence>
<dbReference type="Pfam" id="PF01699">
    <property type="entry name" value="Na_Ca_ex"/>
    <property type="match status" value="2"/>
</dbReference>
<comment type="caution">
    <text evidence="10">The sequence shown here is derived from an EMBL/GenBank/DDBJ whole genome shotgun (WGS) entry which is preliminary data.</text>
</comment>
<evidence type="ECO:0000256" key="1">
    <source>
        <dbReference type="ARBA" id="ARBA00004127"/>
    </source>
</evidence>